<sequence length="56" mass="5885">MGTCAVLIILAWNVVRLFSTPLAVAMSVVAAVIPPVAVILANRGVRGGDGDDHDRW</sequence>
<name>A0ABW3W2U8_9ACTN</name>
<dbReference type="Proteomes" id="UP001597229">
    <property type="component" value="Unassembled WGS sequence"/>
</dbReference>
<keyword evidence="2" id="KW-1185">Reference proteome</keyword>
<organism evidence="1 2">
    <name type="scientific">Nocardioides ginsengisoli</name>
    <dbReference type="NCBI Taxonomy" id="363868"/>
    <lineage>
        <taxon>Bacteria</taxon>
        <taxon>Bacillati</taxon>
        <taxon>Actinomycetota</taxon>
        <taxon>Actinomycetes</taxon>
        <taxon>Propionibacteriales</taxon>
        <taxon>Nocardioidaceae</taxon>
        <taxon>Nocardioides</taxon>
    </lineage>
</organism>
<protein>
    <recommendedName>
        <fullName evidence="3">DUF3099 domain-containing protein</fullName>
    </recommendedName>
</protein>
<accession>A0ABW3W2U8</accession>
<reference evidence="2" key="1">
    <citation type="journal article" date="2019" name="Int. J. Syst. Evol. Microbiol.">
        <title>The Global Catalogue of Microorganisms (GCM) 10K type strain sequencing project: providing services to taxonomists for standard genome sequencing and annotation.</title>
        <authorList>
            <consortium name="The Broad Institute Genomics Platform"/>
            <consortium name="The Broad Institute Genome Sequencing Center for Infectious Disease"/>
            <person name="Wu L."/>
            <person name="Ma J."/>
        </authorList>
    </citation>
    <scope>NUCLEOTIDE SEQUENCE [LARGE SCALE GENOMIC DNA]</scope>
    <source>
        <strain evidence="2">CCUG 52478</strain>
    </source>
</reference>
<evidence type="ECO:0000313" key="2">
    <source>
        <dbReference type="Proteomes" id="UP001597229"/>
    </source>
</evidence>
<gene>
    <name evidence="1" type="ORF">ACFQ3F_13500</name>
</gene>
<dbReference type="EMBL" id="JBHTLX010000018">
    <property type="protein sequence ID" value="MFD1248810.1"/>
    <property type="molecule type" value="Genomic_DNA"/>
</dbReference>
<comment type="caution">
    <text evidence="1">The sequence shown here is derived from an EMBL/GenBank/DDBJ whole genome shotgun (WGS) entry which is preliminary data.</text>
</comment>
<proteinExistence type="predicted"/>
<dbReference type="RefSeq" id="WP_367918947.1">
    <property type="nucleotide sequence ID" value="NZ_BAABAC010000017.1"/>
</dbReference>
<evidence type="ECO:0000313" key="1">
    <source>
        <dbReference type="EMBL" id="MFD1248810.1"/>
    </source>
</evidence>
<evidence type="ECO:0008006" key="3">
    <source>
        <dbReference type="Google" id="ProtNLM"/>
    </source>
</evidence>